<evidence type="ECO:0000313" key="3">
    <source>
        <dbReference type="Proteomes" id="UP000828390"/>
    </source>
</evidence>
<dbReference type="EMBL" id="JAIWYP010000001">
    <property type="protein sequence ID" value="KAH3880215.1"/>
    <property type="molecule type" value="Genomic_DNA"/>
</dbReference>
<keyword evidence="3" id="KW-1185">Reference proteome</keyword>
<dbReference type="AlphaFoldDB" id="A0A9D4RVD2"/>
<reference evidence="2" key="1">
    <citation type="journal article" date="2019" name="bioRxiv">
        <title>The Genome of the Zebra Mussel, Dreissena polymorpha: A Resource for Invasive Species Research.</title>
        <authorList>
            <person name="McCartney M.A."/>
            <person name="Auch B."/>
            <person name="Kono T."/>
            <person name="Mallez S."/>
            <person name="Zhang Y."/>
            <person name="Obille A."/>
            <person name="Becker A."/>
            <person name="Abrahante J.E."/>
            <person name="Garbe J."/>
            <person name="Badalamenti J.P."/>
            <person name="Herman A."/>
            <person name="Mangelson H."/>
            <person name="Liachko I."/>
            <person name="Sullivan S."/>
            <person name="Sone E.D."/>
            <person name="Koren S."/>
            <person name="Silverstein K.A.T."/>
            <person name="Beckman K.B."/>
            <person name="Gohl D.M."/>
        </authorList>
    </citation>
    <scope>NUCLEOTIDE SEQUENCE</scope>
    <source>
        <strain evidence="2">Duluth1</strain>
        <tissue evidence="2">Whole animal</tissue>
    </source>
</reference>
<accession>A0A9D4RVD2</accession>
<name>A0A9D4RVD2_DREPO</name>
<sequence>MSFRKSYTKSLKEIKALRKKINDSLDLLENSTLKELDKLLATMRTSIQADIKKCTESVQNMTCVQDDWLNVKDKNEVIHFIKYRKCLEQSLKTKTILQGMATTQAMTLTFNPDTTIKKNLATLSGLGQILCQMKQSKSSKSATENMAKRSQMPDSNTVCSQQQQQSDVNKPSELCNTSEVITKKNRERYTVKTKDRNECNISNICETSMGERLITDKSNCKVKLLDKTYKVVAHYDLPGIPLSMCSIDSNLVAVAVDNCEVHFIRVTDGQLIKDRIQKLEHPCLCIAHKGSHLYITSSTALYQYTVDGTLVRKMYEDALDSQTGNH</sequence>
<feature type="compositionally biased region" description="Polar residues" evidence="1">
    <location>
        <begin position="152"/>
        <end position="166"/>
    </location>
</feature>
<feature type="region of interest" description="Disordered" evidence="1">
    <location>
        <begin position="140"/>
        <end position="166"/>
    </location>
</feature>
<evidence type="ECO:0000313" key="2">
    <source>
        <dbReference type="EMBL" id="KAH3880215.1"/>
    </source>
</evidence>
<comment type="caution">
    <text evidence="2">The sequence shown here is derived from an EMBL/GenBank/DDBJ whole genome shotgun (WGS) entry which is preliminary data.</text>
</comment>
<reference evidence="2" key="2">
    <citation type="submission" date="2020-11" db="EMBL/GenBank/DDBJ databases">
        <authorList>
            <person name="McCartney M.A."/>
            <person name="Auch B."/>
            <person name="Kono T."/>
            <person name="Mallez S."/>
            <person name="Becker A."/>
            <person name="Gohl D.M."/>
            <person name="Silverstein K.A.T."/>
            <person name="Koren S."/>
            <person name="Bechman K.B."/>
            <person name="Herman A."/>
            <person name="Abrahante J.E."/>
            <person name="Garbe J."/>
        </authorList>
    </citation>
    <scope>NUCLEOTIDE SEQUENCE</scope>
    <source>
        <strain evidence="2">Duluth1</strain>
        <tissue evidence="2">Whole animal</tissue>
    </source>
</reference>
<gene>
    <name evidence="2" type="ORF">DPMN_004125</name>
</gene>
<protein>
    <submittedName>
        <fullName evidence="2">Uncharacterized protein</fullName>
    </submittedName>
</protein>
<proteinExistence type="predicted"/>
<dbReference type="Proteomes" id="UP000828390">
    <property type="component" value="Unassembled WGS sequence"/>
</dbReference>
<dbReference type="SUPFAM" id="SSF101908">
    <property type="entry name" value="Putative isomerase YbhE"/>
    <property type="match status" value="1"/>
</dbReference>
<organism evidence="2 3">
    <name type="scientific">Dreissena polymorpha</name>
    <name type="common">Zebra mussel</name>
    <name type="synonym">Mytilus polymorpha</name>
    <dbReference type="NCBI Taxonomy" id="45954"/>
    <lineage>
        <taxon>Eukaryota</taxon>
        <taxon>Metazoa</taxon>
        <taxon>Spiralia</taxon>
        <taxon>Lophotrochozoa</taxon>
        <taxon>Mollusca</taxon>
        <taxon>Bivalvia</taxon>
        <taxon>Autobranchia</taxon>
        <taxon>Heteroconchia</taxon>
        <taxon>Euheterodonta</taxon>
        <taxon>Imparidentia</taxon>
        <taxon>Neoheterodontei</taxon>
        <taxon>Myida</taxon>
        <taxon>Dreissenoidea</taxon>
        <taxon>Dreissenidae</taxon>
        <taxon>Dreissena</taxon>
    </lineage>
</organism>
<evidence type="ECO:0000256" key="1">
    <source>
        <dbReference type="SAM" id="MobiDB-lite"/>
    </source>
</evidence>